<comment type="similarity">
    <text evidence="5">Belongs to the short-chain dehydrogenases/reductases (SDR) family.</text>
</comment>
<dbReference type="PANTHER" id="PTHR44085">
    <property type="entry name" value="SEPIAPTERIN REDUCTASE"/>
    <property type="match status" value="1"/>
</dbReference>
<evidence type="ECO:0000313" key="7">
    <source>
        <dbReference type="EMBL" id="KAJ2756766.1"/>
    </source>
</evidence>
<sequence length="251" mass="26831">MSSTKSLAIVTGASRGIGKAIAQEFLHQGINVLGVSRSTPATLESTTDAKFIPCIADVTNPDDLVRILEAAQHTGMSVIALINNAGTLDPISKICDVDLDSWRQSFEVNVVAVVALTQRLLPLLRASKGRVINISSGAAIGAYQGWAAYCASKAALNMVTQSIAMEEPEIVAIALRPGVVDTDMQTVIRSMGQDAMREDQFAKFQALYSEGTLLQPELPARAVVRLALEAPKSMSGMFVSWNSPEIEQLSK</sequence>
<dbReference type="CDD" id="cd05367">
    <property type="entry name" value="SPR-like_SDR_c"/>
    <property type="match status" value="1"/>
</dbReference>
<dbReference type="PRINTS" id="PR00080">
    <property type="entry name" value="SDRFAMILY"/>
</dbReference>
<dbReference type="GO" id="GO:0004757">
    <property type="term" value="F:sepiapterin reductase (NADP+) activity"/>
    <property type="evidence" value="ECO:0007669"/>
    <property type="project" value="TreeGrafter"/>
</dbReference>
<reference evidence="7" key="1">
    <citation type="submission" date="2022-07" db="EMBL/GenBank/DDBJ databases">
        <title>Phylogenomic reconstructions and comparative analyses of Kickxellomycotina fungi.</title>
        <authorList>
            <person name="Reynolds N.K."/>
            <person name="Stajich J.E."/>
            <person name="Barry K."/>
            <person name="Grigoriev I.V."/>
            <person name="Crous P."/>
            <person name="Smith M.E."/>
        </authorList>
    </citation>
    <scope>NUCLEOTIDE SEQUENCE</scope>
    <source>
        <strain evidence="7">BCRC 34297</strain>
    </source>
</reference>
<evidence type="ECO:0000313" key="8">
    <source>
        <dbReference type="Proteomes" id="UP001140011"/>
    </source>
</evidence>
<comment type="caution">
    <text evidence="7">The sequence shown here is derived from an EMBL/GenBank/DDBJ whole genome shotgun (WGS) entry which is preliminary data.</text>
</comment>
<dbReference type="EMBL" id="JANBUH010000016">
    <property type="protein sequence ID" value="KAJ2756766.1"/>
    <property type="molecule type" value="Genomic_DNA"/>
</dbReference>
<dbReference type="SUPFAM" id="SSF51735">
    <property type="entry name" value="NAD(P)-binding Rossmann-fold domains"/>
    <property type="match status" value="1"/>
</dbReference>
<evidence type="ECO:0000259" key="6">
    <source>
        <dbReference type="SMART" id="SM00822"/>
    </source>
</evidence>
<evidence type="ECO:0000256" key="4">
    <source>
        <dbReference type="ARBA" id="ARBA00023002"/>
    </source>
</evidence>
<protein>
    <recommendedName>
        <fullName evidence="6">Ketoreductase domain-containing protein</fullName>
    </recommendedName>
</protein>
<dbReference type="PROSITE" id="PS00061">
    <property type="entry name" value="ADH_SHORT"/>
    <property type="match status" value="1"/>
</dbReference>
<keyword evidence="4" id="KW-0560">Oxidoreductase</keyword>
<keyword evidence="8" id="KW-1185">Reference proteome</keyword>
<dbReference type="InterPro" id="IPR057326">
    <property type="entry name" value="KR_dom"/>
</dbReference>
<dbReference type="PRINTS" id="PR00081">
    <property type="entry name" value="GDHRDH"/>
</dbReference>
<dbReference type="InterPro" id="IPR036291">
    <property type="entry name" value="NAD(P)-bd_dom_sf"/>
</dbReference>
<evidence type="ECO:0000256" key="5">
    <source>
        <dbReference type="RuleBase" id="RU000363"/>
    </source>
</evidence>
<dbReference type="OrthoDB" id="153074at2759"/>
<accession>A0A9W8GZU7</accession>
<feature type="domain" description="Ketoreductase" evidence="6">
    <location>
        <begin position="6"/>
        <end position="182"/>
    </location>
</feature>
<dbReference type="InterPro" id="IPR002347">
    <property type="entry name" value="SDR_fam"/>
</dbReference>
<dbReference type="SMART" id="SM00822">
    <property type="entry name" value="PKS_KR"/>
    <property type="match status" value="1"/>
</dbReference>
<name>A0A9W8GZU7_9FUNG</name>
<organism evidence="7 8">
    <name type="scientific">Coemansia pectinata</name>
    <dbReference type="NCBI Taxonomy" id="1052879"/>
    <lineage>
        <taxon>Eukaryota</taxon>
        <taxon>Fungi</taxon>
        <taxon>Fungi incertae sedis</taxon>
        <taxon>Zoopagomycota</taxon>
        <taxon>Kickxellomycotina</taxon>
        <taxon>Kickxellomycetes</taxon>
        <taxon>Kickxellales</taxon>
        <taxon>Kickxellaceae</taxon>
        <taxon>Coemansia</taxon>
    </lineage>
</organism>
<keyword evidence="2" id="KW-0963">Cytoplasm</keyword>
<dbReference type="GO" id="GO:0006729">
    <property type="term" value="P:tetrahydrobiopterin biosynthetic process"/>
    <property type="evidence" value="ECO:0007669"/>
    <property type="project" value="TreeGrafter"/>
</dbReference>
<comment type="subcellular location">
    <subcellularLocation>
        <location evidence="1">Cytoplasm</location>
    </subcellularLocation>
</comment>
<dbReference type="Gene3D" id="3.40.50.720">
    <property type="entry name" value="NAD(P)-binding Rossmann-like Domain"/>
    <property type="match status" value="1"/>
</dbReference>
<dbReference type="InterPro" id="IPR020904">
    <property type="entry name" value="Sc_DH/Rdtase_CS"/>
</dbReference>
<keyword evidence="3" id="KW-0521">NADP</keyword>
<dbReference type="AlphaFoldDB" id="A0A9W8GZU7"/>
<gene>
    <name evidence="7" type="ORF">GGI19_000570</name>
</gene>
<proteinExistence type="inferred from homology"/>
<evidence type="ECO:0000256" key="1">
    <source>
        <dbReference type="ARBA" id="ARBA00004496"/>
    </source>
</evidence>
<dbReference type="Proteomes" id="UP001140011">
    <property type="component" value="Unassembled WGS sequence"/>
</dbReference>
<dbReference type="GO" id="GO:0005737">
    <property type="term" value="C:cytoplasm"/>
    <property type="evidence" value="ECO:0007669"/>
    <property type="project" value="UniProtKB-SubCell"/>
</dbReference>
<dbReference type="PANTHER" id="PTHR44085:SF2">
    <property type="entry name" value="SEPIAPTERIN REDUCTASE"/>
    <property type="match status" value="1"/>
</dbReference>
<evidence type="ECO:0000256" key="3">
    <source>
        <dbReference type="ARBA" id="ARBA00022857"/>
    </source>
</evidence>
<dbReference type="Pfam" id="PF00106">
    <property type="entry name" value="adh_short"/>
    <property type="match status" value="1"/>
</dbReference>
<dbReference type="InterPro" id="IPR051721">
    <property type="entry name" value="Biopterin_syn/organic_redct"/>
</dbReference>
<evidence type="ECO:0000256" key="2">
    <source>
        <dbReference type="ARBA" id="ARBA00022490"/>
    </source>
</evidence>